<gene>
    <name evidence="2" type="ORF">BJ983_004757</name>
</gene>
<feature type="domain" description="NAD-dependent epimerase/dehydratase" evidence="1">
    <location>
        <begin position="3"/>
        <end position="77"/>
    </location>
</feature>
<reference evidence="2 3" key="1">
    <citation type="submission" date="2020-07" db="EMBL/GenBank/DDBJ databases">
        <title>Sequencing the genomes of 1000 actinobacteria strains.</title>
        <authorList>
            <person name="Klenk H.-P."/>
        </authorList>
    </citation>
    <scope>NUCLEOTIDE SEQUENCE [LARGE SCALE GENOMIC DNA]</scope>
    <source>
        <strain evidence="2 3">DSM 45772</strain>
    </source>
</reference>
<dbReference type="PANTHER" id="PTHR48079:SF6">
    <property type="entry name" value="NAD(P)-BINDING DOMAIN-CONTAINING PROTEIN-RELATED"/>
    <property type="match status" value="1"/>
</dbReference>
<name>A0A7Y9E060_9PSEU</name>
<evidence type="ECO:0000313" key="2">
    <source>
        <dbReference type="EMBL" id="NYD38655.1"/>
    </source>
</evidence>
<sequence>MHVFVTGASGWVGRAVVPELLAAGHTVSGLARSDGSAAAVEAAGATAVRGDVTDLDVLRSAAAASDAVVHLAFRHDIAFSGGFADAVGSDLAAITALGDGLPDGRALTIAGGILGLASGEPATERDVPAATSMAAGRQASATAVLGLAPRLRTSVVRLSPTVHGDGDAGFVPTLIDIARRREVSGYPGDGSARWTAVAREDAARLFRLAIEVAPAGSVLHGVADEGIPLREIAEVIGRHLDVPVESVPAERVDEHFGFLGGFLGLDSPATNAITRAVTGWVPTGPGLLEDLEKGHYFDPSKGSKY</sequence>
<dbReference type="Pfam" id="PF01370">
    <property type="entry name" value="Epimerase"/>
    <property type="match status" value="1"/>
</dbReference>
<dbReference type="GO" id="GO:0005737">
    <property type="term" value="C:cytoplasm"/>
    <property type="evidence" value="ECO:0007669"/>
    <property type="project" value="TreeGrafter"/>
</dbReference>
<dbReference type="GO" id="GO:0004029">
    <property type="term" value="F:aldehyde dehydrogenase (NAD+) activity"/>
    <property type="evidence" value="ECO:0007669"/>
    <property type="project" value="TreeGrafter"/>
</dbReference>
<dbReference type="Proteomes" id="UP000535890">
    <property type="component" value="Unassembled WGS sequence"/>
</dbReference>
<dbReference type="InterPro" id="IPR001509">
    <property type="entry name" value="Epimerase_deHydtase"/>
</dbReference>
<evidence type="ECO:0000313" key="3">
    <source>
        <dbReference type="Proteomes" id="UP000535890"/>
    </source>
</evidence>
<organism evidence="2 3">
    <name type="scientific">Actinomycetospora corticicola</name>
    <dbReference type="NCBI Taxonomy" id="663602"/>
    <lineage>
        <taxon>Bacteria</taxon>
        <taxon>Bacillati</taxon>
        <taxon>Actinomycetota</taxon>
        <taxon>Actinomycetes</taxon>
        <taxon>Pseudonocardiales</taxon>
        <taxon>Pseudonocardiaceae</taxon>
        <taxon>Actinomycetospora</taxon>
    </lineage>
</organism>
<dbReference type="RefSeq" id="WP_179796065.1">
    <property type="nucleotide sequence ID" value="NZ_BAABHP010000027.1"/>
</dbReference>
<dbReference type="InterPro" id="IPR036291">
    <property type="entry name" value="NAD(P)-bd_dom_sf"/>
</dbReference>
<dbReference type="InterPro" id="IPR051783">
    <property type="entry name" value="NAD(P)-dependent_oxidoreduct"/>
</dbReference>
<dbReference type="PANTHER" id="PTHR48079">
    <property type="entry name" value="PROTEIN YEEZ"/>
    <property type="match status" value="1"/>
</dbReference>
<dbReference type="SUPFAM" id="SSF51735">
    <property type="entry name" value="NAD(P)-binding Rossmann-fold domains"/>
    <property type="match status" value="1"/>
</dbReference>
<evidence type="ECO:0000259" key="1">
    <source>
        <dbReference type="Pfam" id="PF01370"/>
    </source>
</evidence>
<keyword evidence="3" id="KW-1185">Reference proteome</keyword>
<accession>A0A7Y9E060</accession>
<protein>
    <submittedName>
        <fullName evidence="2">Nucleoside-diphosphate-sugar epimerase</fullName>
    </submittedName>
</protein>
<dbReference type="Gene3D" id="3.40.50.720">
    <property type="entry name" value="NAD(P)-binding Rossmann-like Domain"/>
    <property type="match status" value="1"/>
</dbReference>
<proteinExistence type="predicted"/>
<comment type="caution">
    <text evidence="2">The sequence shown here is derived from an EMBL/GenBank/DDBJ whole genome shotgun (WGS) entry which is preliminary data.</text>
</comment>
<dbReference type="EMBL" id="JACCBN010000001">
    <property type="protein sequence ID" value="NYD38655.1"/>
    <property type="molecule type" value="Genomic_DNA"/>
</dbReference>
<dbReference type="AlphaFoldDB" id="A0A7Y9E060"/>